<dbReference type="InterPro" id="IPR003598">
    <property type="entry name" value="Ig_sub2"/>
</dbReference>
<dbReference type="Pfam" id="PF07686">
    <property type="entry name" value="V-set"/>
    <property type="match status" value="1"/>
</dbReference>
<keyword evidence="5" id="KW-0812">Transmembrane</keyword>
<dbReference type="InterPro" id="IPR003599">
    <property type="entry name" value="Ig_sub"/>
</dbReference>
<dbReference type="SUPFAM" id="SSF48726">
    <property type="entry name" value="Immunoglobulin"/>
    <property type="match status" value="4"/>
</dbReference>
<keyword evidence="6" id="KW-0732">Signal</keyword>
<dbReference type="SMART" id="SM00408">
    <property type="entry name" value="IGc2"/>
    <property type="match status" value="3"/>
</dbReference>
<dbReference type="EMBL" id="OY660866">
    <property type="protein sequence ID" value="CAJ1053947.1"/>
    <property type="molecule type" value="Genomic_DNA"/>
</dbReference>
<keyword evidence="8" id="KW-0675">Receptor</keyword>
<dbReference type="InterPro" id="IPR007110">
    <property type="entry name" value="Ig-like_dom"/>
</dbReference>
<feature type="domain" description="Ig-like" evidence="7">
    <location>
        <begin position="498"/>
        <end position="576"/>
    </location>
</feature>
<dbReference type="InterPro" id="IPR013783">
    <property type="entry name" value="Ig-like_fold"/>
</dbReference>
<accession>A0AAV1EYI1</accession>
<proteinExistence type="predicted"/>
<evidence type="ECO:0000256" key="1">
    <source>
        <dbReference type="ARBA" id="ARBA00040106"/>
    </source>
</evidence>
<sequence>MSLTAAVSGFIVLLLSAVVQGQNGWGVTYTFTNACAQEGSTVVLSCSYTHPSTGNGQQYTVQKSFWFTKVKGGEAVDLTADSAYRGRVMYSCKETNCSLMITDLRESDSAEYKFRFITNQPGGRYIGYPGVSLSVKALMDPGLQVKVSRYTLSEWAHLKCHNSCPLPPRSSYIWYKNGDDNQAENSSSYSDYFNSADSYSCAVKGHKEFPSPPVCVFGRWCNRVTYSKRRICALEGSSVDIPCTYTSQKPITSKFWFRPGLSDQPEDLKEDPQYSSRAQVLETERGRSTLRISDLRESDSAEYGFRFTSGSFGWRSRLPGTTLTVTALQVQVTKITAGGSDTQVELRCLSSCSPAAGLSYVWLKNGQKIPEEETSSYTGCFSLGEEICCAVKGHEGLSSPPVYAPKDPSVSSSSCAEIVEQSSVTLTCSSDANPAANFSWYKKNQDSDFEPFGEEAQLVFSSIQPSDSGEFYCEAENQLGKRRSELFSVSVKYAPKLPSVSVSPSAKIVEGSSVTLTCSSDANPAANFSWFKESEDSPKASGQTFIITNVSTEHSGNYFCEAGNTRGRHNSTFLLIMVADQSSLIISAIRLTLAAVILTVSLLICLKMRTKMCLSSDTEPEETIELDNIITSTLKTLQPRQEDQEPPE</sequence>
<name>A0AAV1EYI1_XYRNO</name>
<evidence type="ECO:0000256" key="3">
    <source>
        <dbReference type="ARBA" id="ARBA00045430"/>
    </source>
</evidence>
<keyword evidence="9" id="KW-1185">Reference proteome</keyword>
<dbReference type="Proteomes" id="UP001178508">
    <property type="component" value="Chromosome 3"/>
</dbReference>
<comment type="function">
    <text evidence="3">Most highly expressed siglec (sialic acid-binding immunoglobulin-like lectin) on B-cells that plays a role in various aspects of B-cell biology including differentiation, antigen presentation, and trafficking to bone marrow. Binds to alpha 2,6-linked sialic acid residues of surface molecules such as CD22 itself, CD45 and IgM in a cis configuration. Can also bind to ligands on other cells as an adhesion molecule in a trans configuration. Acts as an inhibitory coreceptor on the surface of B-cells and inhibits B-cell receptor induced signaling, characterized by inhibition of the calcium mobilization and cellular activation. Mechanistically, the immunoreceptor tyrosine-based inhibitory motif domain is phosphorylated by the Src kinase LYN, which in turn leads to the recruitment of the protein tyrosine phosphatase 1/PTPN6, leading to the negative regulation of BCR signaling. If this negative signaling from is of sufficient strength, apoptosis of the B-cell can be induced.</text>
</comment>
<evidence type="ECO:0000256" key="4">
    <source>
        <dbReference type="ARBA" id="ARBA00046458"/>
    </source>
</evidence>
<feature type="domain" description="Ig-like" evidence="7">
    <location>
        <begin position="212"/>
        <end position="303"/>
    </location>
</feature>
<evidence type="ECO:0000313" key="9">
    <source>
        <dbReference type="Proteomes" id="UP001178508"/>
    </source>
</evidence>
<evidence type="ECO:0000259" key="7">
    <source>
        <dbReference type="PROSITE" id="PS50835"/>
    </source>
</evidence>
<reference evidence="8" key="1">
    <citation type="submission" date="2023-08" db="EMBL/GenBank/DDBJ databases">
        <authorList>
            <person name="Alioto T."/>
            <person name="Alioto T."/>
            <person name="Gomez Garrido J."/>
        </authorList>
    </citation>
    <scope>NUCLEOTIDE SEQUENCE</scope>
</reference>
<evidence type="ECO:0000256" key="2">
    <source>
        <dbReference type="ARBA" id="ARBA00041781"/>
    </source>
</evidence>
<dbReference type="AlphaFoldDB" id="A0AAV1EYI1"/>
<feature type="domain" description="Ig-like" evidence="7">
    <location>
        <begin position="408"/>
        <end position="490"/>
    </location>
</feature>
<keyword evidence="5" id="KW-0472">Membrane</keyword>
<organism evidence="8 9">
    <name type="scientific">Xyrichtys novacula</name>
    <name type="common">Pearly razorfish</name>
    <name type="synonym">Hemipteronotus novacula</name>
    <dbReference type="NCBI Taxonomy" id="13765"/>
    <lineage>
        <taxon>Eukaryota</taxon>
        <taxon>Metazoa</taxon>
        <taxon>Chordata</taxon>
        <taxon>Craniata</taxon>
        <taxon>Vertebrata</taxon>
        <taxon>Euteleostomi</taxon>
        <taxon>Actinopterygii</taxon>
        <taxon>Neopterygii</taxon>
        <taxon>Teleostei</taxon>
        <taxon>Neoteleostei</taxon>
        <taxon>Acanthomorphata</taxon>
        <taxon>Eupercaria</taxon>
        <taxon>Labriformes</taxon>
        <taxon>Labridae</taxon>
        <taxon>Xyrichtys</taxon>
    </lineage>
</organism>
<dbReference type="Gene3D" id="2.60.40.10">
    <property type="entry name" value="Immunoglobulins"/>
    <property type="match status" value="4"/>
</dbReference>
<dbReference type="PANTHER" id="PTHR46013:SF4">
    <property type="entry name" value="B-CELL RECEPTOR CD22-RELATED"/>
    <property type="match status" value="1"/>
</dbReference>
<dbReference type="Pfam" id="PF13895">
    <property type="entry name" value="Ig_2"/>
    <property type="match status" value="2"/>
</dbReference>
<evidence type="ECO:0000256" key="6">
    <source>
        <dbReference type="SAM" id="SignalP"/>
    </source>
</evidence>
<feature type="chain" id="PRO_5043841468" description="B-cell receptor CD22" evidence="6">
    <location>
        <begin position="22"/>
        <end position="648"/>
    </location>
</feature>
<dbReference type="PANTHER" id="PTHR46013">
    <property type="entry name" value="VASCULAR CELL ADHESION MOLECULE 1"/>
    <property type="match status" value="1"/>
</dbReference>
<keyword evidence="5" id="KW-1133">Transmembrane helix</keyword>
<evidence type="ECO:0000313" key="8">
    <source>
        <dbReference type="EMBL" id="CAJ1053947.1"/>
    </source>
</evidence>
<dbReference type="InterPro" id="IPR036179">
    <property type="entry name" value="Ig-like_dom_sf"/>
</dbReference>
<feature type="transmembrane region" description="Helical" evidence="5">
    <location>
        <begin position="584"/>
        <end position="606"/>
    </location>
</feature>
<gene>
    <name evidence="8" type="ORF">XNOV1_A028123</name>
</gene>
<dbReference type="SMART" id="SM00409">
    <property type="entry name" value="IG"/>
    <property type="match status" value="4"/>
</dbReference>
<dbReference type="CDD" id="cd00096">
    <property type="entry name" value="Ig"/>
    <property type="match status" value="1"/>
</dbReference>
<dbReference type="InterPro" id="IPR013106">
    <property type="entry name" value="Ig_V-set"/>
</dbReference>
<dbReference type="InterPro" id="IPR056386">
    <property type="entry name" value="Ig_CD22"/>
</dbReference>
<dbReference type="PROSITE" id="PS50835">
    <property type="entry name" value="IG_LIKE"/>
    <property type="match status" value="4"/>
</dbReference>
<feature type="signal peptide" evidence="6">
    <location>
        <begin position="1"/>
        <end position="21"/>
    </location>
</feature>
<comment type="subunit">
    <text evidence="4">Predominantly monomer of isoform CD22-beta. Also found as heterodimer of isoform CD22-beta and a shorter isoform. Interacts with PTPN6/SHP-1, LYN, SYK, PIK3R1/PIK3R2 and PLCG1 upon phosphorylation. Interacts with GRB2, INPP5D and SHC1 upon phosphorylation. May form a complex with INPP5D/SHIP, GRB2 and SHC1.</text>
</comment>
<evidence type="ECO:0000256" key="5">
    <source>
        <dbReference type="SAM" id="Phobius"/>
    </source>
</evidence>
<protein>
    <recommendedName>
        <fullName evidence="1">B-cell receptor CD22</fullName>
    </recommendedName>
    <alternativeName>
        <fullName evidence="2">Sialic acid-binding Ig-like lectin 2</fullName>
    </alternativeName>
</protein>
<feature type="domain" description="Ig-like" evidence="7">
    <location>
        <begin position="129"/>
        <end position="203"/>
    </location>
</feature>
<dbReference type="Pfam" id="PF24518">
    <property type="entry name" value="Ig_CD22"/>
    <property type="match status" value="1"/>
</dbReference>